<proteinExistence type="inferred from homology"/>
<evidence type="ECO:0000313" key="10">
    <source>
        <dbReference type="EMBL" id="ONH73017.1"/>
    </source>
</evidence>
<evidence type="ECO:0000256" key="6">
    <source>
        <dbReference type="ARBA" id="ARBA00022989"/>
    </source>
</evidence>
<sequence>MSALQQQQQHQQQQQQQLTVPSSTIISSAWDVALSNAIVKTGLGFGGGVVLSVLLFKRRAFPVWLGVGFGLGRSYAEADSVFREAGIRRIDA</sequence>
<protein>
    <recommendedName>
        <fullName evidence="9">MICOS complex subunit MIC10</fullName>
    </recommendedName>
</protein>
<name>A0A1V2LJW0_PICKU</name>
<comment type="subcellular location">
    <subcellularLocation>
        <location evidence="2 9">Mitochondrion inner membrane</location>
        <topology evidence="2 9">Single-pass membrane protein</topology>
    </subcellularLocation>
</comment>
<evidence type="ECO:0000256" key="4">
    <source>
        <dbReference type="ARBA" id="ARBA00022692"/>
    </source>
</evidence>
<reference evidence="11" key="1">
    <citation type="journal article" date="2017" name="Genome Announc.">
        <title>Genome sequences of Cyberlindnera fabianii 65, Pichia kudriavzevii 129, and Saccharomyces cerevisiae 131 isolated from fermented masau fruits in Zimbabwe.</title>
        <authorList>
            <person name="van Rijswijck I.M.H."/>
            <person name="Derks M.F.L."/>
            <person name="Abee T."/>
            <person name="de Ridder D."/>
            <person name="Smid E.J."/>
        </authorList>
    </citation>
    <scope>NUCLEOTIDE SEQUENCE [LARGE SCALE GENOMIC DNA]</scope>
    <source>
        <strain evidence="11">129</strain>
    </source>
</reference>
<keyword evidence="4 9" id="KW-0812">Transmembrane</keyword>
<comment type="function">
    <text evidence="1 9">Component of the MICOS complex, a large protein complex of the mitochondrial inner membrane that plays crucial roles in the maintenance of crista junctions, inner membrane architecture, and formation of contact sites to the outer membrane.</text>
</comment>
<keyword evidence="8 9" id="KW-0472">Membrane</keyword>
<evidence type="ECO:0000256" key="7">
    <source>
        <dbReference type="ARBA" id="ARBA00023128"/>
    </source>
</evidence>
<dbReference type="PANTHER" id="PTHR21304:SF0">
    <property type="entry name" value="MICOS COMPLEX SUBUNIT MIC10"/>
    <property type="match status" value="1"/>
</dbReference>
<dbReference type="GO" id="GO:0061617">
    <property type="term" value="C:MICOS complex"/>
    <property type="evidence" value="ECO:0007669"/>
    <property type="project" value="UniProtKB-UniRule"/>
</dbReference>
<keyword evidence="6 9" id="KW-1133">Transmembrane helix</keyword>
<dbReference type="EMBL" id="MQVM01000017">
    <property type="protein sequence ID" value="ONH73017.1"/>
    <property type="molecule type" value="Genomic_DNA"/>
</dbReference>
<comment type="subunit">
    <text evidence="9">Component of the mitochondrial contact site and cristae organizing system (MICOS) complex.</text>
</comment>
<organism evidence="10 11">
    <name type="scientific">Pichia kudriavzevii</name>
    <name type="common">Yeast</name>
    <name type="synonym">Issatchenkia orientalis</name>
    <dbReference type="NCBI Taxonomy" id="4909"/>
    <lineage>
        <taxon>Eukaryota</taxon>
        <taxon>Fungi</taxon>
        <taxon>Dikarya</taxon>
        <taxon>Ascomycota</taxon>
        <taxon>Saccharomycotina</taxon>
        <taxon>Pichiomycetes</taxon>
        <taxon>Pichiales</taxon>
        <taxon>Pichiaceae</taxon>
        <taxon>Pichia</taxon>
    </lineage>
</organism>
<evidence type="ECO:0000256" key="2">
    <source>
        <dbReference type="ARBA" id="ARBA00004434"/>
    </source>
</evidence>
<accession>A0A1V2LJW0</accession>
<dbReference type="InterPro" id="IPR007512">
    <property type="entry name" value="Mic10"/>
</dbReference>
<evidence type="ECO:0000256" key="1">
    <source>
        <dbReference type="ARBA" id="ARBA00002689"/>
    </source>
</evidence>
<comment type="caution">
    <text evidence="10">The sequence shown here is derived from an EMBL/GenBank/DDBJ whole genome shotgun (WGS) entry which is preliminary data.</text>
</comment>
<keyword evidence="5 9" id="KW-0999">Mitochondrion inner membrane</keyword>
<evidence type="ECO:0000256" key="5">
    <source>
        <dbReference type="ARBA" id="ARBA00022792"/>
    </source>
</evidence>
<evidence type="ECO:0000256" key="8">
    <source>
        <dbReference type="ARBA" id="ARBA00023136"/>
    </source>
</evidence>
<keyword evidence="7 9" id="KW-0496">Mitochondrion</keyword>
<gene>
    <name evidence="10" type="ORF">BOH78_3437</name>
</gene>
<dbReference type="VEuPathDB" id="FungiDB:C5L36_0D00730"/>
<dbReference type="Pfam" id="PF04418">
    <property type="entry name" value="DUF543"/>
    <property type="match status" value="1"/>
</dbReference>
<feature type="transmembrane region" description="Helical" evidence="9">
    <location>
        <begin position="37"/>
        <end position="56"/>
    </location>
</feature>
<evidence type="ECO:0000256" key="9">
    <source>
        <dbReference type="RuleBase" id="RU363011"/>
    </source>
</evidence>
<comment type="similarity">
    <text evidence="3 9">Belongs to the MICOS complex subunit Mic10 family.</text>
</comment>
<dbReference type="Proteomes" id="UP000189274">
    <property type="component" value="Unassembled WGS sequence"/>
</dbReference>
<dbReference type="AlphaFoldDB" id="A0A1V2LJW0"/>
<evidence type="ECO:0000256" key="3">
    <source>
        <dbReference type="ARBA" id="ARBA00006792"/>
    </source>
</evidence>
<dbReference type="PANTHER" id="PTHR21304">
    <property type="entry name" value="MICOS COMPLEX SUBUNIT MIC10"/>
    <property type="match status" value="1"/>
</dbReference>
<evidence type="ECO:0000313" key="11">
    <source>
        <dbReference type="Proteomes" id="UP000189274"/>
    </source>
</evidence>